<proteinExistence type="evidence at transcript level"/>
<protein>
    <submittedName>
        <fullName evidence="1">IP05335p</fullName>
    </submittedName>
</protein>
<organism evidence="1">
    <name type="scientific">Drosophila melanogaster</name>
    <name type="common">Fruit fly</name>
    <dbReference type="NCBI Taxonomy" id="7227"/>
    <lineage>
        <taxon>Eukaryota</taxon>
        <taxon>Metazoa</taxon>
        <taxon>Ecdysozoa</taxon>
        <taxon>Arthropoda</taxon>
        <taxon>Hexapoda</taxon>
        <taxon>Insecta</taxon>
        <taxon>Pterygota</taxon>
        <taxon>Neoptera</taxon>
        <taxon>Endopterygota</taxon>
        <taxon>Diptera</taxon>
        <taxon>Brachycera</taxon>
        <taxon>Muscomorpha</taxon>
        <taxon>Ephydroidea</taxon>
        <taxon>Drosophilidae</taxon>
        <taxon>Drosophila</taxon>
        <taxon>Sophophora</taxon>
    </lineage>
</organism>
<dbReference type="AlphaFoldDB" id="Q29QJ6"/>
<reference evidence="1" key="1">
    <citation type="submission" date="2006-01" db="EMBL/GenBank/DDBJ databases">
        <authorList>
            <person name="Stapleton M."/>
            <person name="Carlson J."/>
            <person name="Chavez C."/>
            <person name="Frise E."/>
            <person name="George R."/>
            <person name="Pacleb J."/>
            <person name="Park S."/>
            <person name="Wan K."/>
            <person name="Yu C."/>
            <person name="Celniker S."/>
        </authorList>
    </citation>
    <scope>NUCLEOTIDE SEQUENCE</scope>
</reference>
<evidence type="ECO:0000313" key="1">
    <source>
        <dbReference type="EMBL" id="ABC86456.1"/>
    </source>
</evidence>
<dbReference type="EMBL" id="BT024394">
    <property type="protein sequence ID" value="ABC86456.1"/>
    <property type="molecule type" value="mRNA"/>
</dbReference>
<name>Q29QJ6_DROME</name>
<sequence>MERHKCYRTYVIYPTSEDEEDSHWNPDVSSADKATDKITEALMDWCVVVSARDIETHYDFFLVFVALDSQEDKIIKEIQGYQAIQMPACGLAAPKDVAQPI</sequence>
<dbReference type="UCSC" id="CG42254-RB">
    <property type="organism name" value="d. melanogaster"/>
</dbReference>
<accession>Q29QJ6</accession>